<keyword evidence="2" id="KW-1185">Reference proteome</keyword>
<reference evidence="1 2" key="1">
    <citation type="submission" date="2021-06" db="EMBL/GenBank/DDBJ databases">
        <title>Caerostris extrusa draft genome.</title>
        <authorList>
            <person name="Kono N."/>
            <person name="Arakawa K."/>
        </authorList>
    </citation>
    <scope>NUCLEOTIDE SEQUENCE [LARGE SCALE GENOMIC DNA]</scope>
</reference>
<feature type="non-terminal residue" evidence="1">
    <location>
        <position position="1"/>
    </location>
</feature>
<sequence>LPEEKRKDAMSYHWRRTPE</sequence>
<evidence type="ECO:0000313" key="2">
    <source>
        <dbReference type="Proteomes" id="UP001054945"/>
    </source>
</evidence>
<dbReference type="AlphaFoldDB" id="A0AAV4MGM8"/>
<evidence type="ECO:0000313" key="1">
    <source>
        <dbReference type="EMBL" id="GIX71548.1"/>
    </source>
</evidence>
<dbReference type="Proteomes" id="UP001054945">
    <property type="component" value="Unassembled WGS sequence"/>
</dbReference>
<gene>
    <name evidence="1" type="ORF">CEXT_282401</name>
</gene>
<proteinExistence type="predicted"/>
<dbReference type="EMBL" id="BPLR01002230">
    <property type="protein sequence ID" value="GIX71548.1"/>
    <property type="molecule type" value="Genomic_DNA"/>
</dbReference>
<comment type="caution">
    <text evidence="1">The sequence shown here is derived from an EMBL/GenBank/DDBJ whole genome shotgun (WGS) entry which is preliminary data.</text>
</comment>
<name>A0AAV4MGM8_CAEEX</name>
<accession>A0AAV4MGM8</accession>
<organism evidence="1 2">
    <name type="scientific">Caerostris extrusa</name>
    <name type="common">Bark spider</name>
    <name type="synonym">Caerostris bankana</name>
    <dbReference type="NCBI Taxonomy" id="172846"/>
    <lineage>
        <taxon>Eukaryota</taxon>
        <taxon>Metazoa</taxon>
        <taxon>Ecdysozoa</taxon>
        <taxon>Arthropoda</taxon>
        <taxon>Chelicerata</taxon>
        <taxon>Arachnida</taxon>
        <taxon>Araneae</taxon>
        <taxon>Araneomorphae</taxon>
        <taxon>Entelegynae</taxon>
        <taxon>Araneoidea</taxon>
        <taxon>Araneidae</taxon>
        <taxon>Caerostris</taxon>
    </lineage>
</organism>
<protein>
    <submittedName>
        <fullName evidence="1">Uncharacterized protein</fullName>
    </submittedName>
</protein>